<dbReference type="InterPro" id="IPR025870">
    <property type="entry name" value="Glyoxalase-like_dom"/>
</dbReference>
<organism evidence="2 3">
    <name type="scientific">Thermoflavimicrobium dichotomicum</name>
    <dbReference type="NCBI Taxonomy" id="46223"/>
    <lineage>
        <taxon>Bacteria</taxon>
        <taxon>Bacillati</taxon>
        <taxon>Bacillota</taxon>
        <taxon>Bacilli</taxon>
        <taxon>Bacillales</taxon>
        <taxon>Thermoactinomycetaceae</taxon>
        <taxon>Thermoflavimicrobium</taxon>
    </lineage>
</organism>
<proteinExistence type="predicted"/>
<feature type="domain" description="Glyoxalase-like" evidence="1">
    <location>
        <begin position="4"/>
        <end position="183"/>
    </location>
</feature>
<dbReference type="RefSeq" id="WP_093231773.1">
    <property type="nucleotide sequence ID" value="NZ_FORR01000043.1"/>
</dbReference>
<dbReference type="AlphaFoldDB" id="A0A1I3VDA2"/>
<evidence type="ECO:0000313" key="3">
    <source>
        <dbReference type="Proteomes" id="UP000199545"/>
    </source>
</evidence>
<dbReference type="EMBL" id="FORR01000043">
    <property type="protein sequence ID" value="SFJ92999.1"/>
    <property type="molecule type" value="Genomic_DNA"/>
</dbReference>
<dbReference type="OrthoDB" id="1897840at2"/>
<evidence type="ECO:0000313" key="2">
    <source>
        <dbReference type="EMBL" id="SFJ92999.1"/>
    </source>
</evidence>
<gene>
    <name evidence="2" type="ORF">SAMN05421852_1435</name>
</gene>
<reference evidence="2 3" key="1">
    <citation type="submission" date="2016-10" db="EMBL/GenBank/DDBJ databases">
        <authorList>
            <person name="de Groot N.N."/>
        </authorList>
    </citation>
    <scope>NUCLEOTIDE SEQUENCE [LARGE SCALE GENOMIC DNA]</scope>
    <source>
        <strain evidence="2 3">DSM 44778</strain>
    </source>
</reference>
<keyword evidence="3" id="KW-1185">Reference proteome</keyword>
<dbReference type="InterPro" id="IPR029068">
    <property type="entry name" value="Glyas_Bleomycin-R_OHBP_Dase"/>
</dbReference>
<dbReference type="Proteomes" id="UP000199545">
    <property type="component" value="Unassembled WGS sequence"/>
</dbReference>
<name>A0A1I3VDA2_9BACL</name>
<accession>A0A1I3VDA2</accession>
<sequence length="248" mass="29035">MLRLDHFVVHIDEDMDRLEQLKLEIEPMGFPFNPKKGKETNGFKVSNIWIGDQYLELIWLKKRNSDWRKEWVDLYNEGKRGIFGLMLMTDDLDTLQDKLCRQGIPLQEPERITFKIFGLFKKTSPWRTLYTPVIPGTDLQIAIVQMDSSKHYDYIRKYFMKPNAEDNGITGIRTATVRSDFSQDAWEYLHKLFPEALKMDSKLTLDMGTTQLVFENRKGVSLTVELQAVSVLPRKHQSFQVENVLVTI</sequence>
<evidence type="ECO:0000259" key="1">
    <source>
        <dbReference type="Pfam" id="PF13468"/>
    </source>
</evidence>
<dbReference type="Pfam" id="PF13468">
    <property type="entry name" value="Glyoxalase_3"/>
    <property type="match status" value="1"/>
</dbReference>
<protein>
    <submittedName>
        <fullName evidence="2">Glyoxalase-like domain-containing protein</fullName>
    </submittedName>
</protein>
<dbReference type="Gene3D" id="3.10.180.10">
    <property type="entry name" value="2,3-Dihydroxybiphenyl 1,2-Dioxygenase, domain 1"/>
    <property type="match status" value="1"/>
</dbReference>